<dbReference type="EMBL" id="UGOW01000001">
    <property type="protein sequence ID" value="STY16844.1"/>
    <property type="molecule type" value="Genomic_DNA"/>
</dbReference>
<dbReference type="Proteomes" id="UP000254230">
    <property type="component" value="Unassembled WGS sequence"/>
</dbReference>
<proteinExistence type="predicted"/>
<dbReference type="Pfam" id="PF14086">
    <property type="entry name" value="DUF4266"/>
    <property type="match status" value="1"/>
</dbReference>
<gene>
    <name evidence="2" type="ORF">Lqua_2805</name>
    <name evidence="3" type="ORF">NCTC12376_00637</name>
</gene>
<protein>
    <recommendedName>
        <fullName evidence="1">DUF4266 domain-containing protein</fullName>
    </recommendedName>
</protein>
<accession>A0A378KPM1</accession>
<evidence type="ECO:0000313" key="2">
    <source>
        <dbReference type="EMBL" id="KTD44638.1"/>
    </source>
</evidence>
<reference evidence="2 4" key="1">
    <citation type="submission" date="2015-11" db="EMBL/GenBank/DDBJ databases">
        <title>Genomic analysis of 38 Legionella species identifies large and diverse effector repertoires.</title>
        <authorList>
            <person name="Burstein D."/>
            <person name="Amaro F."/>
            <person name="Zusman T."/>
            <person name="Lifshitz Z."/>
            <person name="Cohen O."/>
            <person name="Gilbert J.A."/>
            <person name="Pupko T."/>
            <person name="Shuman H.A."/>
            <person name="Segal G."/>
        </authorList>
    </citation>
    <scope>NUCLEOTIDE SEQUENCE [LARGE SCALE GENOMIC DNA]</scope>
    <source>
        <strain evidence="2 4">ATCC 49507</strain>
    </source>
</reference>
<dbReference type="AlphaFoldDB" id="A0A378KPM1"/>
<dbReference type="InterPro" id="IPR025362">
    <property type="entry name" value="DUF4266"/>
</dbReference>
<evidence type="ECO:0000313" key="3">
    <source>
        <dbReference type="EMBL" id="STY16844.1"/>
    </source>
</evidence>
<evidence type="ECO:0000259" key="1">
    <source>
        <dbReference type="Pfam" id="PF14086"/>
    </source>
</evidence>
<dbReference type="EMBL" id="LNYR01000041">
    <property type="protein sequence ID" value="KTD44638.1"/>
    <property type="molecule type" value="Genomic_DNA"/>
</dbReference>
<keyword evidence="4" id="KW-1185">Reference proteome</keyword>
<sequence>MVFFMKKLNYSAVRMHAFLFLAVIGCVSCSKVEPWDKGNFTKASMSLQPWSIPEYMNNKTIEKALESSRGGITLGGGGCGCG</sequence>
<organism evidence="3 5">
    <name type="scientific">Legionella quateirensis</name>
    <dbReference type="NCBI Taxonomy" id="45072"/>
    <lineage>
        <taxon>Bacteria</taxon>
        <taxon>Pseudomonadati</taxon>
        <taxon>Pseudomonadota</taxon>
        <taxon>Gammaproteobacteria</taxon>
        <taxon>Legionellales</taxon>
        <taxon>Legionellaceae</taxon>
        <taxon>Legionella</taxon>
    </lineage>
</organism>
<dbReference type="OrthoDB" id="5574393at2"/>
<evidence type="ECO:0000313" key="5">
    <source>
        <dbReference type="Proteomes" id="UP000254230"/>
    </source>
</evidence>
<evidence type="ECO:0000313" key="4">
    <source>
        <dbReference type="Proteomes" id="UP000054639"/>
    </source>
</evidence>
<dbReference type="PROSITE" id="PS51257">
    <property type="entry name" value="PROKAR_LIPOPROTEIN"/>
    <property type="match status" value="1"/>
</dbReference>
<dbReference type="STRING" id="45072.Lqua_2805"/>
<feature type="domain" description="DUF4266" evidence="1">
    <location>
        <begin position="32"/>
        <end position="81"/>
    </location>
</feature>
<name>A0A378KPM1_9GAMM</name>
<reference evidence="3 5" key="2">
    <citation type="submission" date="2018-06" db="EMBL/GenBank/DDBJ databases">
        <authorList>
            <consortium name="Pathogen Informatics"/>
            <person name="Doyle S."/>
        </authorList>
    </citation>
    <scope>NUCLEOTIDE SEQUENCE [LARGE SCALE GENOMIC DNA]</scope>
    <source>
        <strain evidence="3 5">NCTC12376</strain>
    </source>
</reference>
<dbReference type="Proteomes" id="UP000054639">
    <property type="component" value="Unassembled WGS sequence"/>
</dbReference>